<accession>A0AAV8RY98</accession>
<name>A0AAV8RY98_ENSVE</name>
<evidence type="ECO:0000313" key="2">
    <source>
        <dbReference type="Proteomes" id="UP001222027"/>
    </source>
</evidence>
<dbReference type="PANTHER" id="PTHR37720">
    <property type="entry name" value="OS10G0481400 PROTEIN"/>
    <property type="match status" value="1"/>
</dbReference>
<comment type="caution">
    <text evidence="1">The sequence shown here is derived from an EMBL/GenBank/DDBJ whole genome shotgun (WGS) entry which is preliminary data.</text>
</comment>
<sequence>MISILTQERLLGVALGAAFTASVVLGNRRAIHRSISDNRPVYYEPKEHMLGKKVSSEFAQMWNKAVDGTLGQLIIYLSSRGW</sequence>
<reference evidence="1 2" key="1">
    <citation type="submission" date="2022-12" db="EMBL/GenBank/DDBJ databases">
        <title>Chromosome-scale assembly of the Ensete ventricosum genome.</title>
        <authorList>
            <person name="Dussert Y."/>
            <person name="Stocks J."/>
            <person name="Wendawek A."/>
            <person name="Woldeyes F."/>
            <person name="Nichols R.A."/>
            <person name="Borrell J.S."/>
        </authorList>
    </citation>
    <scope>NUCLEOTIDE SEQUENCE [LARGE SCALE GENOMIC DNA]</scope>
    <source>
        <strain evidence="2">cv. Maze</strain>
        <tissue evidence="1">Seeds</tissue>
    </source>
</reference>
<evidence type="ECO:0000313" key="1">
    <source>
        <dbReference type="EMBL" id="KAJ8512172.1"/>
    </source>
</evidence>
<protein>
    <submittedName>
        <fullName evidence="1">Uncharacterized protein</fullName>
    </submittedName>
</protein>
<dbReference type="Proteomes" id="UP001222027">
    <property type="component" value="Unassembled WGS sequence"/>
</dbReference>
<dbReference type="AlphaFoldDB" id="A0AAV8RY98"/>
<dbReference type="EMBL" id="JAQQAF010000001">
    <property type="protein sequence ID" value="KAJ8512172.1"/>
    <property type="molecule type" value="Genomic_DNA"/>
</dbReference>
<organism evidence="1 2">
    <name type="scientific">Ensete ventricosum</name>
    <name type="common">Abyssinian banana</name>
    <name type="synonym">Musa ensete</name>
    <dbReference type="NCBI Taxonomy" id="4639"/>
    <lineage>
        <taxon>Eukaryota</taxon>
        <taxon>Viridiplantae</taxon>
        <taxon>Streptophyta</taxon>
        <taxon>Embryophyta</taxon>
        <taxon>Tracheophyta</taxon>
        <taxon>Spermatophyta</taxon>
        <taxon>Magnoliopsida</taxon>
        <taxon>Liliopsida</taxon>
        <taxon>Zingiberales</taxon>
        <taxon>Musaceae</taxon>
        <taxon>Ensete</taxon>
    </lineage>
</organism>
<keyword evidence="2" id="KW-1185">Reference proteome</keyword>
<gene>
    <name evidence="1" type="ORF">OPV22_002606</name>
</gene>
<dbReference type="PANTHER" id="PTHR37720:SF2">
    <property type="entry name" value="OS10G0481400 PROTEIN"/>
    <property type="match status" value="1"/>
</dbReference>
<proteinExistence type="predicted"/>